<dbReference type="EMBL" id="LIYD01000005">
    <property type="protein sequence ID" value="KOS07669.1"/>
    <property type="molecule type" value="Genomic_DNA"/>
</dbReference>
<comment type="caution">
    <text evidence="1">The sequence shown here is derived from an EMBL/GenBank/DDBJ whole genome shotgun (WGS) entry which is preliminary data.</text>
</comment>
<accession>A0A0M9VJF0</accession>
<sequence>MESNNYSIIEIDASELEETYYYSTYSALPFNRGTVLKRLSIIPQSLFEEKVKNLHNIVNISGNTNPDKNITIQDFAFDILTHTDIIGKWKYLDDDSFTDMSPRFNTRERFRDVHFWEISADEFANELESVFQLGSCYGPNYDCKEIKTITNDFKEKLLSHSPYKIFETKTPWGKFFIGWFVCFVIIRNDDLIIFAADDYD</sequence>
<reference evidence="1 2" key="1">
    <citation type="submission" date="2015-08" db="EMBL/GenBank/DDBJ databases">
        <title>Whole genome sequence of Flavobacterium akiainvivens IK-1T, from decaying Wikstroemia oahuensis, an endemic Hawaiian shrub.</title>
        <authorList>
            <person name="Wan X."/>
            <person name="Hou S."/>
            <person name="Saito J."/>
            <person name="Donachie S."/>
        </authorList>
    </citation>
    <scope>NUCLEOTIDE SEQUENCE [LARGE SCALE GENOMIC DNA]</scope>
    <source>
        <strain evidence="1 2">IK-1</strain>
    </source>
</reference>
<protein>
    <submittedName>
        <fullName evidence="1">Uncharacterized protein</fullName>
    </submittedName>
</protein>
<proteinExistence type="predicted"/>
<evidence type="ECO:0000313" key="2">
    <source>
        <dbReference type="Proteomes" id="UP000037755"/>
    </source>
</evidence>
<name>A0A0M9VJF0_9FLAO</name>
<dbReference type="PATRIC" id="fig|1202724.3.peg.3674"/>
<dbReference type="OrthoDB" id="1494830at2"/>
<gene>
    <name evidence="1" type="ORF">AM493_17680</name>
</gene>
<dbReference type="Proteomes" id="UP000037755">
    <property type="component" value="Unassembled WGS sequence"/>
</dbReference>
<organism evidence="1 2">
    <name type="scientific">Flavobacterium akiainvivens</name>
    <dbReference type="NCBI Taxonomy" id="1202724"/>
    <lineage>
        <taxon>Bacteria</taxon>
        <taxon>Pseudomonadati</taxon>
        <taxon>Bacteroidota</taxon>
        <taxon>Flavobacteriia</taxon>
        <taxon>Flavobacteriales</taxon>
        <taxon>Flavobacteriaceae</taxon>
        <taxon>Flavobacterium</taxon>
    </lineage>
</organism>
<evidence type="ECO:0000313" key="1">
    <source>
        <dbReference type="EMBL" id="KOS07669.1"/>
    </source>
</evidence>
<dbReference type="STRING" id="1202724.AM493_17680"/>
<keyword evidence="2" id="KW-1185">Reference proteome</keyword>
<dbReference type="RefSeq" id="WP_054409383.1">
    <property type="nucleotide sequence ID" value="NZ_FOYA01000002.1"/>
</dbReference>
<dbReference type="AlphaFoldDB" id="A0A0M9VJF0"/>